<accession>A0ABQ9EY99</accession>
<dbReference type="Proteomes" id="UP001217089">
    <property type="component" value="Unassembled WGS sequence"/>
</dbReference>
<dbReference type="Pfam" id="PF00025">
    <property type="entry name" value="Arf"/>
    <property type="match status" value="1"/>
</dbReference>
<dbReference type="EMBL" id="JARBDR010000640">
    <property type="protein sequence ID" value="KAJ8310128.1"/>
    <property type="molecule type" value="Genomic_DNA"/>
</dbReference>
<dbReference type="PANTHER" id="PTHR11711">
    <property type="entry name" value="ADP RIBOSYLATION FACTOR-RELATED"/>
    <property type="match status" value="1"/>
</dbReference>
<sequence>MEFVRYIMDTILSEDELKNCVFAVVANKQDIDGAMSETLLWKQLNLIAISKTRPCAIFGTSAMNGTGLFEVLEWILDSISKLSLDEKRDDDKNIGHKDGVKSSIFKKPLRFLKDNLLN</sequence>
<keyword evidence="4" id="KW-1185">Reference proteome</keyword>
<dbReference type="InterPro" id="IPR027417">
    <property type="entry name" value="P-loop_NTPase"/>
</dbReference>
<evidence type="ECO:0000313" key="4">
    <source>
        <dbReference type="Proteomes" id="UP001217089"/>
    </source>
</evidence>
<comment type="caution">
    <text evidence="3">The sequence shown here is derived from an EMBL/GenBank/DDBJ whole genome shotgun (WGS) entry which is preliminary data.</text>
</comment>
<proteinExistence type="predicted"/>
<reference evidence="3 4" key="1">
    <citation type="submission" date="2022-12" db="EMBL/GenBank/DDBJ databases">
        <title>Chromosome-level genome of Tegillarca granosa.</title>
        <authorList>
            <person name="Kim J."/>
        </authorList>
    </citation>
    <scope>NUCLEOTIDE SEQUENCE [LARGE SCALE GENOMIC DNA]</scope>
    <source>
        <strain evidence="3">Teg-2019</strain>
        <tissue evidence="3">Adductor muscle</tissue>
    </source>
</reference>
<keyword evidence="2" id="KW-0342">GTP-binding</keyword>
<dbReference type="SUPFAM" id="SSF52540">
    <property type="entry name" value="P-loop containing nucleoside triphosphate hydrolases"/>
    <property type="match status" value="1"/>
</dbReference>
<organism evidence="3 4">
    <name type="scientific">Tegillarca granosa</name>
    <name type="common">Malaysian cockle</name>
    <name type="synonym">Anadara granosa</name>
    <dbReference type="NCBI Taxonomy" id="220873"/>
    <lineage>
        <taxon>Eukaryota</taxon>
        <taxon>Metazoa</taxon>
        <taxon>Spiralia</taxon>
        <taxon>Lophotrochozoa</taxon>
        <taxon>Mollusca</taxon>
        <taxon>Bivalvia</taxon>
        <taxon>Autobranchia</taxon>
        <taxon>Pteriomorphia</taxon>
        <taxon>Arcoida</taxon>
        <taxon>Arcoidea</taxon>
        <taxon>Arcidae</taxon>
        <taxon>Tegillarca</taxon>
    </lineage>
</organism>
<evidence type="ECO:0000256" key="1">
    <source>
        <dbReference type="ARBA" id="ARBA00022741"/>
    </source>
</evidence>
<protein>
    <submittedName>
        <fullName evidence="3">Uncharacterized protein</fullName>
    </submittedName>
</protein>
<evidence type="ECO:0000313" key="3">
    <source>
        <dbReference type="EMBL" id="KAJ8310128.1"/>
    </source>
</evidence>
<evidence type="ECO:0000256" key="2">
    <source>
        <dbReference type="ARBA" id="ARBA00023134"/>
    </source>
</evidence>
<dbReference type="InterPro" id="IPR006689">
    <property type="entry name" value="Small_GTPase_ARF/SAR"/>
</dbReference>
<keyword evidence="1" id="KW-0547">Nucleotide-binding</keyword>
<gene>
    <name evidence="3" type="ORF">KUTeg_011993</name>
</gene>
<dbReference type="Gene3D" id="3.40.50.300">
    <property type="entry name" value="P-loop containing nucleotide triphosphate hydrolases"/>
    <property type="match status" value="1"/>
</dbReference>
<dbReference type="InterPro" id="IPR024156">
    <property type="entry name" value="Small_GTPase_ARF"/>
</dbReference>
<name>A0ABQ9EY99_TEGGR</name>